<dbReference type="EMBL" id="JAPWTJ010000162">
    <property type="protein sequence ID" value="KAJ8981816.1"/>
    <property type="molecule type" value="Genomic_DNA"/>
</dbReference>
<dbReference type="PANTHER" id="PTHR13952">
    <property type="entry name" value="U1 SMALL NUCLEAR RIBONUCLEOPROTEIN 70 KD"/>
    <property type="match status" value="1"/>
</dbReference>
<organism evidence="7 8">
    <name type="scientific">Molorchus minor</name>
    <dbReference type="NCBI Taxonomy" id="1323400"/>
    <lineage>
        <taxon>Eukaryota</taxon>
        <taxon>Metazoa</taxon>
        <taxon>Ecdysozoa</taxon>
        <taxon>Arthropoda</taxon>
        <taxon>Hexapoda</taxon>
        <taxon>Insecta</taxon>
        <taxon>Pterygota</taxon>
        <taxon>Neoptera</taxon>
        <taxon>Endopterygota</taxon>
        <taxon>Coleoptera</taxon>
        <taxon>Polyphaga</taxon>
        <taxon>Cucujiformia</taxon>
        <taxon>Chrysomeloidea</taxon>
        <taxon>Cerambycidae</taxon>
        <taxon>Lamiinae</taxon>
        <taxon>Monochamini</taxon>
        <taxon>Molorchus</taxon>
    </lineage>
</organism>
<dbReference type="Pfam" id="PF00076">
    <property type="entry name" value="RRM_1"/>
    <property type="match status" value="1"/>
</dbReference>
<evidence type="ECO:0000256" key="4">
    <source>
        <dbReference type="PROSITE-ProRule" id="PRU00176"/>
    </source>
</evidence>
<evidence type="ECO:0000256" key="1">
    <source>
        <dbReference type="ARBA" id="ARBA00004123"/>
    </source>
</evidence>
<evidence type="ECO:0000256" key="2">
    <source>
        <dbReference type="ARBA" id="ARBA00022884"/>
    </source>
</evidence>
<dbReference type="Gene3D" id="3.30.70.330">
    <property type="match status" value="1"/>
</dbReference>
<name>A0ABQ9JU20_9CUCU</name>
<dbReference type="InterPro" id="IPR000504">
    <property type="entry name" value="RRM_dom"/>
</dbReference>
<dbReference type="InterPro" id="IPR012677">
    <property type="entry name" value="Nucleotide-bd_a/b_plait_sf"/>
</dbReference>
<sequence length="220" mass="25867">MSELQKEERWSKYAKIYDPIKVGSIDGTDVEPHDRGIIRALNSTYVPNRHIKGRPECTIFVGRLSYQTTKEKILEAFSRYGKLKRFRLVKDIVTGMPKGYAFIEYESESSAEEAYVDANKLCLDGNCLFVDFECERLLKGWKPRRLGGGFGGKKESGQLRFGCRDRPFKMPISLEMERKRRLRENRRADDEYKHERKPRPPRRSSSRSPRSRSRSPRRRR</sequence>
<feature type="region of interest" description="Disordered" evidence="5">
    <location>
        <begin position="174"/>
        <end position="220"/>
    </location>
</feature>
<feature type="compositionally biased region" description="Basic residues" evidence="5">
    <location>
        <begin position="195"/>
        <end position="220"/>
    </location>
</feature>
<feature type="domain" description="RRM" evidence="6">
    <location>
        <begin position="57"/>
        <end position="135"/>
    </location>
</feature>
<evidence type="ECO:0000256" key="5">
    <source>
        <dbReference type="SAM" id="MobiDB-lite"/>
    </source>
</evidence>
<comment type="caution">
    <text evidence="7">The sequence shown here is derived from an EMBL/GenBank/DDBJ whole genome shotgun (WGS) entry which is preliminary data.</text>
</comment>
<keyword evidence="2 4" id="KW-0694">RNA-binding</keyword>
<dbReference type="PROSITE" id="PS50102">
    <property type="entry name" value="RRM"/>
    <property type="match status" value="1"/>
</dbReference>
<feature type="compositionally biased region" description="Basic and acidic residues" evidence="5">
    <location>
        <begin position="185"/>
        <end position="194"/>
    </location>
</feature>
<evidence type="ECO:0000259" key="6">
    <source>
        <dbReference type="PROSITE" id="PS50102"/>
    </source>
</evidence>
<dbReference type="Proteomes" id="UP001162164">
    <property type="component" value="Unassembled WGS sequence"/>
</dbReference>
<dbReference type="InterPro" id="IPR051183">
    <property type="entry name" value="U1_U11-U12_snRNP_70-35kDa"/>
</dbReference>
<keyword evidence="3" id="KW-0539">Nucleus</keyword>
<keyword evidence="8" id="KW-1185">Reference proteome</keyword>
<evidence type="ECO:0000313" key="8">
    <source>
        <dbReference type="Proteomes" id="UP001162164"/>
    </source>
</evidence>
<protein>
    <recommendedName>
        <fullName evidence="6">RRM domain-containing protein</fullName>
    </recommendedName>
</protein>
<comment type="subcellular location">
    <subcellularLocation>
        <location evidence="1">Nucleus</location>
    </subcellularLocation>
</comment>
<dbReference type="PANTHER" id="PTHR13952:SF6">
    <property type="entry name" value="U11_U12 SMALL NUCLEAR RIBONUCLEOPROTEIN 35 KDA PROTEIN"/>
    <property type="match status" value="1"/>
</dbReference>
<reference evidence="7" key="1">
    <citation type="journal article" date="2023" name="Insect Mol. Biol.">
        <title>Genome sequencing provides insights into the evolution of gene families encoding plant cell wall-degrading enzymes in longhorned beetles.</title>
        <authorList>
            <person name="Shin N.R."/>
            <person name="Okamura Y."/>
            <person name="Kirsch R."/>
            <person name="Pauchet Y."/>
        </authorList>
    </citation>
    <scope>NUCLEOTIDE SEQUENCE</scope>
    <source>
        <strain evidence="7">MMC_N1</strain>
    </source>
</reference>
<proteinExistence type="predicted"/>
<dbReference type="SUPFAM" id="SSF54928">
    <property type="entry name" value="RNA-binding domain, RBD"/>
    <property type="match status" value="1"/>
</dbReference>
<gene>
    <name evidence="7" type="ORF">NQ317_007402</name>
</gene>
<dbReference type="SMART" id="SM00360">
    <property type="entry name" value="RRM"/>
    <property type="match status" value="1"/>
</dbReference>
<evidence type="ECO:0000313" key="7">
    <source>
        <dbReference type="EMBL" id="KAJ8981816.1"/>
    </source>
</evidence>
<accession>A0ABQ9JU20</accession>
<dbReference type="InterPro" id="IPR035979">
    <property type="entry name" value="RBD_domain_sf"/>
</dbReference>
<evidence type="ECO:0000256" key="3">
    <source>
        <dbReference type="ARBA" id="ARBA00023242"/>
    </source>
</evidence>